<dbReference type="InterPro" id="IPR015424">
    <property type="entry name" value="PyrdxlP-dep_Trfase"/>
</dbReference>
<keyword evidence="5" id="KW-0663">Pyridoxal phosphate</keyword>
<dbReference type="GO" id="GO:0008610">
    <property type="term" value="P:lipid biosynthetic process"/>
    <property type="evidence" value="ECO:0007669"/>
    <property type="project" value="UniProtKB-ARBA"/>
</dbReference>
<keyword evidence="10" id="KW-1185">Reference proteome</keyword>
<dbReference type="GO" id="GO:0031177">
    <property type="term" value="F:phosphopantetheine binding"/>
    <property type="evidence" value="ECO:0007669"/>
    <property type="project" value="InterPro"/>
</dbReference>
<dbReference type="SUPFAM" id="SSF53901">
    <property type="entry name" value="Thiolase-like"/>
    <property type="match status" value="1"/>
</dbReference>
<dbReference type="InterPro" id="IPR009081">
    <property type="entry name" value="PP-bd_ACP"/>
</dbReference>
<dbReference type="InterPro" id="IPR020845">
    <property type="entry name" value="AMP-binding_CS"/>
</dbReference>
<dbReference type="EMBL" id="CP018047">
    <property type="protein sequence ID" value="AQU69570.1"/>
    <property type="molecule type" value="Genomic_DNA"/>
</dbReference>
<keyword evidence="3" id="KW-0597">Phosphoprotein</keyword>
<reference evidence="9 10" key="1">
    <citation type="submission" date="2016-11" db="EMBL/GenBank/DDBJ databases">
        <title>Complete genome sequence of Streptomyces niveus SCSIO 3406.</title>
        <authorList>
            <person name="Zhu Q."/>
            <person name="Cheng W."/>
            <person name="Song Y."/>
            <person name="Li Q."/>
            <person name="Ju J."/>
        </authorList>
    </citation>
    <scope>NUCLEOTIDE SEQUENCE [LARGE SCALE GENOMIC DNA]</scope>
    <source>
        <strain evidence="9 10">SCSIO 3406</strain>
    </source>
</reference>
<dbReference type="Pfam" id="PF00501">
    <property type="entry name" value="AMP-binding"/>
    <property type="match status" value="2"/>
</dbReference>
<evidence type="ECO:0000256" key="3">
    <source>
        <dbReference type="ARBA" id="ARBA00022553"/>
    </source>
</evidence>
<dbReference type="InterPro" id="IPR023213">
    <property type="entry name" value="CAT-like_dom_sf"/>
</dbReference>
<dbReference type="PROSITE" id="PS00012">
    <property type="entry name" value="PHOSPHOPANTETHEINE"/>
    <property type="match status" value="1"/>
</dbReference>
<dbReference type="Pfam" id="PF16197">
    <property type="entry name" value="KAsynt_C_assoc"/>
    <property type="match status" value="1"/>
</dbReference>
<dbReference type="InterPro" id="IPR045851">
    <property type="entry name" value="AMP-bd_C_sf"/>
</dbReference>
<dbReference type="NCBIfam" id="TIGR01733">
    <property type="entry name" value="AA-adenyl-dom"/>
    <property type="match status" value="2"/>
</dbReference>
<evidence type="ECO:0000256" key="5">
    <source>
        <dbReference type="ARBA" id="ARBA00022898"/>
    </source>
</evidence>
<dbReference type="PROSITE" id="PS50075">
    <property type="entry name" value="CARRIER"/>
    <property type="match status" value="3"/>
</dbReference>
<dbReference type="Pfam" id="PF13193">
    <property type="entry name" value="AMP-binding_C"/>
    <property type="match status" value="2"/>
</dbReference>
<evidence type="ECO:0000259" key="7">
    <source>
        <dbReference type="PROSITE" id="PS50075"/>
    </source>
</evidence>
<feature type="compositionally biased region" description="Low complexity" evidence="6">
    <location>
        <begin position="591"/>
        <end position="604"/>
    </location>
</feature>
<dbReference type="Pfam" id="PF00202">
    <property type="entry name" value="Aminotran_3"/>
    <property type="match status" value="1"/>
</dbReference>
<dbReference type="GO" id="GO:0008483">
    <property type="term" value="F:transaminase activity"/>
    <property type="evidence" value="ECO:0007669"/>
    <property type="project" value="InterPro"/>
</dbReference>
<dbReference type="Pfam" id="PF00550">
    <property type="entry name" value="PP-binding"/>
    <property type="match status" value="3"/>
</dbReference>
<dbReference type="InterPro" id="IPR006162">
    <property type="entry name" value="Ppantetheine_attach_site"/>
</dbReference>
<dbReference type="InterPro" id="IPR015422">
    <property type="entry name" value="PyrdxlP-dep_Trfase_small"/>
</dbReference>
<dbReference type="InterPro" id="IPR014030">
    <property type="entry name" value="Ketoacyl_synth_N"/>
</dbReference>
<evidence type="ECO:0008006" key="11">
    <source>
        <dbReference type="Google" id="ProtNLM"/>
    </source>
</evidence>
<dbReference type="InterPro" id="IPR001242">
    <property type="entry name" value="Condensation_dom"/>
</dbReference>
<dbReference type="SUPFAM" id="SSF53383">
    <property type="entry name" value="PLP-dependent transferases"/>
    <property type="match status" value="1"/>
</dbReference>
<accession>A0A1U9QZD4</accession>
<dbReference type="PANTHER" id="PTHR45527:SF1">
    <property type="entry name" value="FATTY ACID SYNTHASE"/>
    <property type="match status" value="1"/>
</dbReference>
<dbReference type="OrthoDB" id="5478077at2"/>
<dbReference type="PROSITE" id="PS00455">
    <property type="entry name" value="AMP_BINDING"/>
    <property type="match status" value="2"/>
</dbReference>
<dbReference type="InterPro" id="IPR032821">
    <property type="entry name" value="PKS_assoc"/>
</dbReference>
<dbReference type="SMART" id="SM00823">
    <property type="entry name" value="PKS_PP"/>
    <property type="match status" value="3"/>
</dbReference>
<dbReference type="Gene3D" id="3.90.1150.10">
    <property type="entry name" value="Aspartate Aminotransferase, domain 1"/>
    <property type="match status" value="1"/>
</dbReference>
<dbReference type="Gene3D" id="3.40.47.10">
    <property type="match status" value="1"/>
</dbReference>
<dbReference type="CDD" id="cd00833">
    <property type="entry name" value="PKS"/>
    <property type="match status" value="1"/>
</dbReference>
<dbReference type="InterPro" id="IPR036736">
    <property type="entry name" value="ACP-like_sf"/>
</dbReference>
<dbReference type="InterPro" id="IPR010071">
    <property type="entry name" value="AA_adenyl_dom"/>
</dbReference>
<dbReference type="Gene3D" id="2.30.38.10">
    <property type="entry name" value="Luciferase, Domain 3"/>
    <property type="match status" value="1"/>
</dbReference>
<dbReference type="Gene3D" id="3.30.300.30">
    <property type="match status" value="2"/>
</dbReference>
<evidence type="ECO:0000256" key="6">
    <source>
        <dbReference type="SAM" id="MobiDB-lite"/>
    </source>
</evidence>
<dbReference type="CDD" id="cd12117">
    <property type="entry name" value="A_NRPS_Srf_like"/>
    <property type="match status" value="1"/>
</dbReference>
<dbReference type="Gene3D" id="3.40.640.10">
    <property type="entry name" value="Type I PLP-dependent aspartate aminotransferase-like (Major domain)"/>
    <property type="match status" value="1"/>
</dbReference>
<dbReference type="SMART" id="SM00825">
    <property type="entry name" value="PKS_KS"/>
    <property type="match status" value="1"/>
</dbReference>
<feature type="region of interest" description="Disordered" evidence="6">
    <location>
        <begin position="807"/>
        <end position="859"/>
    </location>
</feature>
<evidence type="ECO:0000259" key="8">
    <source>
        <dbReference type="PROSITE" id="PS52004"/>
    </source>
</evidence>
<evidence type="ECO:0000256" key="1">
    <source>
        <dbReference type="ARBA" id="ARBA00001957"/>
    </source>
</evidence>
<name>A0A1U9QZD4_STRNV</name>
<feature type="domain" description="Carrier" evidence="7">
    <location>
        <begin position="616"/>
        <end position="691"/>
    </location>
</feature>
<dbReference type="Gene3D" id="3.30.559.30">
    <property type="entry name" value="Nonribosomal peptide synthetase, condensation domain"/>
    <property type="match status" value="2"/>
</dbReference>
<dbReference type="InterPro" id="IPR014031">
    <property type="entry name" value="Ketoacyl_synth_C"/>
</dbReference>
<feature type="compositionally biased region" description="Low complexity" evidence="6">
    <location>
        <begin position="824"/>
        <end position="838"/>
    </location>
</feature>
<protein>
    <recommendedName>
        <fullName evidence="11">Non-ribosomal peptide synthetase</fullName>
    </recommendedName>
</protein>
<feature type="domain" description="Carrier" evidence="7">
    <location>
        <begin position="3371"/>
        <end position="3446"/>
    </location>
</feature>
<dbReference type="InterPro" id="IPR020841">
    <property type="entry name" value="PKS_Beta-ketoAc_synthase_dom"/>
</dbReference>
<feature type="region of interest" description="Disordered" evidence="6">
    <location>
        <begin position="1333"/>
        <end position="1354"/>
    </location>
</feature>
<dbReference type="KEGG" id="snw:BBN63_28655"/>
<proteinExistence type="predicted"/>
<feature type="region of interest" description="Disordered" evidence="6">
    <location>
        <begin position="3347"/>
        <end position="3374"/>
    </location>
</feature>
<feature type="domain" description="Carrier" evidence="7">
    <location>
        <begin position="2331"/>
        <end position="2406"/>
    </location>
</feature>
<feature type="compositionally biased region" description="Pro residues" evidence="6">
    <location>
        <begin position="813"/>
        <end position="823"/>
    </location>
</feature>
<dbReference type="PROSITE" id="PS52004">
    <property type="entry name" value="KS3_2"/>
    <property type="match status" value="1"/>
</dbReference>
<dbReference type="InterPro" id="IPR015421">
    <property type="entry name" value="PyrdxlP-dep_Trfase_major"/>
</dbReference>
<dbReference type="CDD" id="cd19531">
    <property type="entry name" value="LCL_NRPS-like"/>
    <property type="match status" value="1"/>
</dbReference>
<dbReference type="InterPro" id="IPR042099">
    <property type="entry name" value="ANL_N_sf"/>
</dbReference>
<dbReference type="Gene3D" id="1.10.1240.100">
    <property type="match status" value="1"/>
</dbReference>
<keyword evidence="2" id="KW-0596">Phosphopantetheine</keyword>
<dbReference type="SUPFAM" id="SSF56801">
    <property type="entry name" value="Acetyl-CoA synthetase-like"/>
    <property type="match status" value="2"/>
</dbReference>
<organism evidence="9 10">
    <name type="scientific">Streptomyces niveus</name>
    <name type="common">Streptomyces spheroides</name>
    <dbReference type="NCBI Taxonomy" id="193462"/>
    <lineage>
        <taxon>Bacteria</taxon>
        <taxon>Bacillati</taxon>
        <taxon>Actinomycetota</taxon>
        <taxon>Actinomycetes</taxon>
        <taxon>Kitasatosporales</taxon>
        <taxon>Streptomycetaceae</taxon>
        <taxon>Streptomyces</taxon>
    </lineage>
</organism>
<dbReference type="InterPro" id="IPR025110">
    <property type="entry name" value="AMP-bd_C"/>
</dbReference>
<evidence type="ECO:0000256" key="2">
    <source>
        <dbReference type="ARBA" id="ARBA00022450"/>
    </source>
</evidence>
<dbReference type="Gene3D" id="3.30.559.10">
    <property type="entry name" value="Chloramphenicol acetyltransferase-like domain"/>
    <property type="match status" value="2"/>
</dbReference>
<dbReference type="GO" id="GO:0017000">
    <property type="term" value="P:antibiotic biosynthetic process"/>
    <property type="evidence" value="ECO:0007669"/>
    <property type="project" value="UniProtKB-ARBA"/>
</dbReference>
<dbReference type="RefSeq" id="WP_078078222.1">
    <property type="nucleotide sequence ID" value="NZ_CP018047.1"/>
</dbReference>
<dbReference type="Pfam" id="PF00109">
    <property type="entry name" value="ketoacyl-synt"/>
    <property type="match status" value="1"/>
</dbReference>
<dbReference type="SUPFAM" id="SSF47336">
    <property type="entry name" value="ACP-like"/>
    <property type="match status" value="3"/>
</dbReference>
<dbReference type="InterPro" id="IPR020806">
    <property type="entry name" value="PKS_PP-bd"/>
</dbReference>
<dbReference type="InterPro" id="IPR016039">
    <property type="entry name" value="Thiolase-like"/>
</dbReference>
<dbReference type="GO" id="GO:0030170">
    <property type="term" value="F:pyridoxal phosphate binding"/>
    <property type="evidence" value="ECO:0007669"/>
    <property type="project" value="InterPro"/>
</dbReference>
<comment type="cofactor">
    <cofactor evidence="1">
        <name>pantetheine 4'-phosphate</name>
        <dbReference type="ChEBI" id="CHEBI:47942"/>
    </cofactor>
</comment>
<evidence type="ECO:0000313" key="9">
    <source>
        <dbReference type="EMBL" id="AQU69570.1"/>
    </source>
</evidence>
<evidence type="ECO:0000256" key="4">
    <source>
        <dbReference type="ARBA" id="ARBA00022679"/>
    </source>
</evidence>
<dbReference type="SUPFAM" id="SSF52777">
    <property type="entry name" value="CoA-dependent acyltransferases"/>
    <property type="match status" value="4"/>
</dbReference>
<dbReference type="GO" id="GO:0005737">
    <property type="term" value="C:cytoplasm"/>
    <property type="evidence" value="ECO:0007669"/>
    <property type="project" value="TreeGrafter"/>
</dbReference>
<dbReference type="GO" id="GO:0043041">
    <property type="term" value="P:amino acid activation for nonribosomal peptide biosynthetic process"/>
    <property type="evidence" value="ECO:0007669"/>
    <property type="project" value="TreeGrafter"/>
</dbReference>
<dbReference type="CDD" id="cd05930">
    <property type="entry name" value="A_NRPS"/>
    <property type="match status" value="1"/>
</dbReference>
<feature type="domain" description="Ketosynthase family 3 (KS3)" evidence="8">
    <location>
        <begin position="4"/>
        <end position="426"/>
    </location>
</feature>
<dbReference type="Pfam" id="PF00668">
    <property type="entry name" value="Condensation"/>
    <property type="match status" value="2"/>
</dbReference>
<dbReference type="NCBIfam" id="NF003417">
    <property type="entry name" value="PRK04813.1"/>
    <property type="match status" value="2"/>
</dbReference>
<keyword evidence="4" id="KW-0808">Transferase</keyword>
<dbReference type="InterPro" id="IPR005814">
    <property type="entry name" value="Aminotrans_3"/>
</dbReference>
<gene>
    <name evidence="9" type="ORF">BBN63_28655</name>
</gene>
<dbReference type="GO" id="GO:0044550">
    <property type="term" value="P:secondary metabolite biosynthetic process"/>
    <property type="evidence" value="ECO:0007669"/>
    <property type="project" value="TreeGrafter"/>
</dbReference>
<dbReference type="Proteomes" id="UP000189677">
    <property type="component" value="Chromosome"/>
</dbReference>
<dbReference type="Pfam" id="PF02801">
    <property type="entry name" value="Ketoacyl-synt_C"/>
    <property type="match status" value="1"/>
</dbReference>
<evidence type="ECO:0000313" key="10">
    <source>
        <dbReference type="Proteomes" id="UP000189677"/>
    </source>
</evidence>
<dbReference type="Gene3D" id="3.40.50.12780">
    <property type="entry name" value="N-terminal domain of ligase-like"/>
    <property type="match status" value="1"/>
</dbReference>
<dbReference type="InterPro" id="IPR000873">
    <property type="entry name" value="AMP-dep_synth/lig_dom"/>
</dbReference>
<dbReference type="PANTHER" id="PTHR45527">
    <property type="entry name" value="NONRIBOSOMAL PEPTIDE SYNTHETASE"/>
    <property type="match status" value="1"/>
</dbReference>
<sequence length="3466" mass="375369">MSEHPSVAIVGMAGRFPGADGVDELWRVLDEGQETVRTYVDAELVRAGVDPDTVAHPDYVKRGAHLRDVEYFDAAFFGYTGREAELMDPQQRIFLEICHEAMERSGYGPGTFDGPVGIVAGTRRSGYQDLLDRPEYDNVTDTFVKAGNEPDALVTKVAYKLDCTGPALTVQTYCSTSLVAVHLACQQLLDGESDIALAGGVALRLPQHTGYLYQRGGTLSKDGRCRSFDAEGSGLVFGDGAGVVVLRRLEDALADGDTVLAVIRGSAVGNDGAQRAGYTAPGVAGQARTVREALAAADVSATDIGYVETHGAGTPLGDGVEFKALTQAFGTDRRAVCGIGSVKSNTGHLDSASGVTALIKTVLSLRHRRIPASLHFDRPNPEIDFVNSPFYVCARAADWEPIGGRRLAGVNSLGIGGTNAHVIVEEAPEPVASPTTAREHLFVWSARSREALDLLTDDLRGHLEDHGEVNPADVAYTLQRGRQALRHRRMLVAADLDAVIDALAEGRYTQGEVGPSATERTGTPAGAGPLAVLGANWLSGDAVDWTALYAGESRRRLPLPTHPMIRKRYWPETGPVATAPSAAPAPPLPLSAPAESAAPTAPTPIDGPTEDTTMRDLLLDELRTIVASRFKMAAEDLDAHVPFLEMGADSLLLLSILQPLEERYGCKLSMRQFFKEFQTLDELADYLAVNADRQRLPSAGSPAAEASPVTASTPVAAAAGTGHAPAVIPAQPEAPVSVAPVAPVVPAPAPAIARVPEPAVPAPATLSGTPAQMSAIERITAEQLKLMNRQLDAMQGLYTAGPQAAPAAVAPSPVLPQPSPQPSPERGAPAGVPAVAPVEPAPARPAPAAETAPAPGPKVPLAPRMRAAAVLPPDTLARKEYLDGFVKRFSERTRKSKDYAQRFRPAVADSRSTIGFRMSTKELLYPVVAEKGRGARLWDLDDNEYVDLTMGFGVHLFGHQHQPIINALNERMDVGFGLGPRTELTEEVATAILELTGMERVAFVNTGSEAVMNAVRLARAATRRDKIVIFSTSYHGHSDGVLAAPTWVDGDLRTKPIATGVTQRSVQDVYVLEFGTEEALSFIDRHGDELAAVMVEPVTTRHPGDQQPEFLRALRRLTYRHGAKLIFDEMVTGFRAHPGGIQGLYDIQADIVTYGKIIGGGLPLGVVAGRGGVMDAIDGGVWHFGDDSYPTVESTFFGGTFCQHPLSMVAAKTVLDELRAQGPALQEGLARRTARFADTLNEDFRALEVPITVERFSSLFRFEHDANMDLFFYNLMDKGVYIWEWRCCFLSTAHNDEDLGTVRRVIRESVEELRENKLLPALSAAAAPPAPAAAVTPAPVTRTPAPATEAPAARPAVTAGAASFPAGRAHKQLWALANLNDGGSLAYNLNADFWLDGPLDTDALRTAVAGLLTRHESLRMTMSADGESIDVHDSADVPVDSVLFAEESGGDEDLTRILDGLAERRFDLLNGPLFRVTTIRTAPERHLLHLSVHHLAADGWSTVPVLGDLAALYSAARTGTDAGLTPVPQLRDFLAWQEENAAAPEAAGHRAYWETVTRDALELDLPRAGQQVLPSYRSERRTMHFDGTLLADLRREAAAQGVTVFAYLVTAWGALLQRLTDRRDLMLLVPSAARPPQLSDTVGYCTNLLPLRFDIDGADQISTCVDEMQGRLLDAMEHETHPFAETVHTLDRAASGSAGRVFRTVLAFDREVTLPEMRGLRMSEAGLTPVRHAISPLFVTVTDVGSTFRCDFDIQHESFSEEVTEQLPGLFRNLLAEMVADSGQSLSALELLGADERARLLGWGRGPEIELGSRTVCELFEEQAARTPDRTAVACEDRTLTYAELDARANRLASVLHRRLGLGPESVVGIRLPRSEKFLVTILALWKCGAAYVPLEPKHPIQRHLKVLRLSKAVAVVSEAEYEPDAPEADATWLRYSRLVSEGASAPATSPGLPRPMDAAAYIMFSSGSTGEPKGIVIEQRAMLNHVLAKIEDYRVDDAEAILAQNAPSSFDISVWQFVAPLLNGGQSRIYPDADVEDPATFVDLTDRHGVTVLELVPSYLAMMLDELDLTDRTGLFEALHHVVLQAEPLKPSLVERWYARFPGIVMSNAYGATETADDVLHPVTRVPDGDLTPTGKPIRNACVYIVGDDFQLVPPGVRGELLVGGVAVGRGYLTETPANARAFLDHNPVEPERAGRVYRTGDMARWRDDGQIEILGRNDHQVKVRGQRVELGEIERAVHTLDQVSDAAVKHFPAPNGGGSYLVGYVVPAPGGSPAAEQLKSALRTQLPDYMVPAHFVLLDALPLGDSGKIDRKALEEPRMFTGRQQPATPSRHSVDDTVLRCARTIFGHSDIGIDDDFFELGGNSISAVRLIQLVREAFGIDLPGITIFERPTLREFSDVVARTAFDPAAPIPAAPRKDSYRASASEERMYFLWTLDPSSRLYNIPMAYVVKGAVDRERLHRAVNDVIAKHDILRTTFHMEGGRLEQRILPSAQVTLSDLGTTDETLEELVTAWAKPHNLRVGPPIRAGLGKRPGREEYVVLLDLPHIVLDEGSMGVLFRDLSAAYRGETLEPGALTYKDFAEWEQLYRTSESYAKDRSYWLERFENPPGVVEFPLRPRPAVLEMKGDRHAFSLGTELTAGLREYCKRHRVTPYMVLLSTFNVLLSKYTGQEETVVGTPVDGRYHPACADIIGMFGNSLPLRTGPERAKSFSAYVNEVRAAVIDGLQHQAYPFEELVRELDLPRDPSRNPLFDFMFVFTDLAESWFEMDGAIGTPEPVSVGVAKMDMTFSAYEREKSVEVIQEYATDIFDLDTVEQMGRHYTHLLEQVLAAPDAPMGDHRLIGDEERDRLTGVGGTPFVPRSEGATLHGLFEAAVDRAPDRTALVSGAERYTYAELDARADRLARLLRNDAGTTREQPVGVLLDTAHDTVTAMLAVLKAGGAYVPFDRTTPIARVAELLGTAGATVLISDLAQESDLPAGLSLVRPDAGESAGVPAERLPAVNGPEDLAYIMFTSGSTGRPKGVLVEHAGVRRISHEPAYLTLEADERVLQATSWGFDVSAASMYTALLNGGTLVCPSHEELLDRQSLHHLVTSEDVTLAFLSTGYFHLLADVSPECLEPIRTLVVAGERMSADHARRIVARTGPGRLVNAYGPTEGTVFATAHHIRSVEEGALSVPIGTPVDETRVYLLMPHGEPAPDGIAGELCIAGPGVARGYLGADDDTEGPFRPDPFFPGERMYRTGDLARRLPGGAVEYMGRNDDQLKIRGFRVEPAEVEEALRRCAGVTDVRVVVRRIDGESALCAYLVAADASVADTAREELRDRVPAYMRPSAYAVLDRLPLNASGKVDTHALPTPRTVTEPAPAAPTGDTARTDTERKVLAIWARVLNTASPGAADNFFEAGGHSLKAVALMAEVREVFGVDVRLMDFFPAPTARGLAEHIDNLRWLESGGDGSASSGDHEEIII</sequence>
<dbReference type="Gene3D" id="3.40.50.980">
    <property type="match status" value="2"/>
</dbReference>
<dbReference type="Gene3D" id="1.10.1200.10">
    <property type="entry name" value="ACP-like"/>
    <property type="match status" value="3"/>
</dbReference>
<dbReference type="GO" id="GO:0016747">
    <property type="term" value="F:acyltransferase activity, transferring groups other than amino-acyl groups"/>
    <property type="evidence" value="ECO:0007669"/>
    <property type="project" value="UniProtKB-ARBA"/>
</dbReference>
<feature type="region of interest" description="Disordered" evidence="6">
    <location>
        <begin position="576"/>
        <end position="612"/>
    </location>
</feature>